<organism evidence="1 2">
    <name type="scientific">Massarina eburnea CBS 473.64</name>
    <dbReference type="NCBI Taxonomy" id="1395130"/>
    <lineage>
        <taxon>Eukaryota</taxon>
        <taxon>Fungi</taxon>
        <taxon>Dikarya</taxon>
        <taxon>Ascomycota</taxon>
        <taxon>Pezizomycotina</taxon>
        <taxon>Dothideomycetes</taxon>
        <taxon>Pleosporomycetidae</taxon>
        <taxon>Pleosporales</taxon>
        <taxon>Massarineae</taxon>
        <taxon>Massarinaceae</taxon>
        <taxon>Massarina</taxon>
    </lineage>
</organism>
<evidence type="ECO:0000313" key="1">
    <source>
        <dbReference type="EMBL" id="KAF2639890.1"/>
    </source>
</evidence>
<proteinExistence type="predicted"/>
<keyword evidence="2" id="KW-1185">Reference proteome</keyword>
<sequence>MSRAAVVKSSLAIALRVSCTSGRRPKVNGEDDGRRYVAAEYLHTRPETLRHAAPTPTYGDHDRMVVRGRALLNGRPCVSAVREILVPERRVRLLRFAV</sequence>
<dbReference type="Proteomes" id="UP000799753">
    <property type="component" value="Unassembled WGS sequence"/>
</dbReference>
<protein>
    <submittedName>
        <fullName evidence="1">Uncharacterized protein</fullName>
    </submittedName>
</protein>
<accession>A0A6A6RX21</accession>
<dbReference type="EMBL" id="MU006786">
    <property type="protein sequence ID" value="KAF2639890.1"/>
    <property type="molecule type" value="Genomic_DNA"/>
</dbReference>
<reference evidence="1" key="1">
    <citation type="journal article" date="2020" name="Stud. Mycol.">
        <title>101 Dothideomycetes genomes: a test case for predicting lifestyles and emergence of pathogens.</title>
        <authorList>
            <person name="Haridas S."/>
            <person name="Albert R."/>
            <person name="Binder M."/>
            <person name="Bloem J."/>
            <person name="Labutti K."/>
            <person name="Salamov A."/>
            <person name="Andreopoulos B."/>
            <person name="Baker S."/>
            <person name="Barry K."/>
            <person name="Bills G."/>
            <person name="Bluhm B."/>
            <person name="Cannon C."/>
            <person name="Castanera R."/>
            <person name="Culley D."/>
            <person name="Daum C."/>
            <person name="Ezra D."/>
            <person name="Gonzalez J."/>
            <person name="Henrissat B."/>
            <person name="Kuo A."/>
            <person name="Liang C."/>
            <person name="Lipzen A."/>
            <person name="Lutzoni F."/>
            <person name="Magnuson J."/>
            <person name="Mondo S."/>
            <person name="Nolan M."/>
            <person name="Ohm R."/>
            <person name="Pangilinan J."/>
            <person name="Park H.-J."/>
            <person name="Ramirez L."/>
            <person name="Alfaro M."/>
            <person name="Sun H."/>
            <person name="Tritt A."/>
            <person name="Yoshinaga Y."/>
            <person name="Zwiers L.-H."/>
            <person name="Turgeon B."/>
            <person name="Goodwin S."/>
            <person name="Spatafora J."/>
            <person name="Crous P."/>
            <person name="Grigoriev I."/>
        </authorList>
    </citation>
    <scope>NUCLEOTIDE SEQUENCE</scope>
    <source>
        <strain evidence="1">CBS 473.64</strain>
    </source>
</reference>
<dbReference type="AlphaFoldDB" id="A0A6A6RX21"/>
<gene>
    <name evidence="1" type="ORF">P280DRAFT_52029</name>
</gene>
<name>A0A6A6RX21_9PLEO</name>
<evidence type="ECO:0000313" key="2">
    <source>
        <dbReference type="Proteomes" id="UP000799753"/>
    </source>
</evidence>